<name>A0A371Z3G2_9PROT</name>
<evidence type="ECO:0000256" key="2">
    <source>
        <dbReference type="ARBA" id="ARBA00022679"/>
    </source>
</evidence>
<dbReference type="InterPro" id="IPR011990">
    <property type="entry name" value="TPR-like_helical_dom_sf"/>
</dbReference>
<keyword evidence="1" id="KW-0328">Glycosyltransferase</keyword>
<keyword evidence="5" id="KW-1185">Reference proteome</keyword>
<protein>
    <submittedName>
        <fullName evidence="4">Tetratricopeptide repeat protein</fullName>
    </submittedName>
</protein>
<evidence type="ECO:0000313" key="5">
    <source>
        <dbReference type="Proteomes" id="UP000262371"/>
    </source>
</evidence>
<proteinExistence type="predicted"/>
<dbReference type="GO" id="GO:0005829">
    <property type="term" value="C:cytosol"/>
    <property type="evidence" value="ECO:0007669"/>
    <property type="project" value="TreeGrafter"/>
</dbReference>
<feature type="repeat" description="TPR" evidence="3">
    <location>
        <begin position="96"/>
        <end position="129"/>
    </location>
</feature>
<comment type="caution">
    <text evidence="4">The sequence shown here is derived from an EMBL/GenBank/DDBJ whole genome shotgun (WGS) entry which is preliminary data.</text>
</comment>
<dbReference type="Gene3D" id="1.25.40.10">
    <property type="entry name" value="Tetratricopeptide repeat domain"/>
    <property type="match status" value="1"/>
</dbReference>
<dbReference type="EMBL" id="QUWV01000025">
    <property type="protein sequence ID" value="RFD21033.1"/>
    <property type="molecule type" value="Genomic_DNA"/>
</dbReference>
<dbReference type="InterPro" id="IPR051199">
    <property type="entry name" value="LPS_LOS_Heptosyltrfase"/>
</dbReference>
<dbReference type="PANTHER" id="PTHR30160">
    <property type="entry name" value="TETRAACYLDISACCHARIDE 4'-KINASE-RELATED"/>
    <property type="match status" value="1"/>
</dbReference>
<dbReference type="Gene3D" id="3.40.50.2000">
    <property type="entry name" value="Glycogen Phosphorylase B"/>
    <property type="match status" value="2"/>
</dbReference>
<dbReference type="CDD" id="cd03789">
    <property type="entry name" value="GT9_LPS_heptosyltransferase"/>
    <property type="match status" value="1"/>
</dbReference>
<keyword evidence="3" id="KW-0802">TPR repeat</keyword>
<dbReference type="Pfam" id="PF14559">
    <property type="entry name" value="TPR_19"/>
    <property type="match status" value="1"/>
</dbReference>
<dbReference type="SUPFAM" id="SSF48452">
    <property type="entry name" value="TPR-like"/>
    <property type="match status" value="1"/>
</dbReference>
<evidence type="ECO:0000313" key="4">
    <source>
        <dbReference type="EMBL" id="RFD21033.1"/>
    </source>
</evidence>
<dbReference type="GO" id="GO:0008713">
    <property type="term" value="F:ADP-heptose-lipopolysaccharide heptosyltransferase activity"/>
    <property type="evidence" value="ECO:0007669"/>
    <property type="project" value="TreeGrafter"/>
</dbReference>
<organism evidence="4 5">
    <name type="scientific">Komagataeibacter melaceti</name>
    <dbReference type="NCBI Taxonomy" id="2766577"/>
    <lineage>
        <taxon>Bacteria</taxon>
        <taxon>Pseudomonadati</taxon>
        <taxon>Pseudomonadota</taxon>
        <taxon>Alphaproteobacteria</taxon>
        <taxon>Acetobacterales</taxon>
        <taxon>Acetobacteraceae</taxon>
        <taxon>Komagataeibacter</taxon>
    </lineage>
</organism>
<dbReference type="InterPro" id="IPR002201">
    <property type="entry name" value="Glyco_trans_9"/>
</dbReference>
<evidence type="ECO:0000256" key="1">
    <source>
        <dbReference type="ARBA" id="ARBA00022676"/>
    </source>
</evidence>
<gene>
    <name evidence="4" type="ORF">DY926_03005</name>
</gene>
<dbReference type="SUPFAM" id="SSF53756">
    <property type="entry name" value="UDP-Glycosyltransferase/glycogen phosphorylase"/>
    <property type="match status" value="1"/>
</dbReference>
<dbReference type="AlphaFoldDB" id="A0A371Z3G2"/>
<keyword evidence="2" id="KW-0808">Transferase</keyword>
<dbReference type="InterPro" id="IPR019734">
    <property type="entry name" value="TPR_rpt"/>
</dbReference>
<reference evidence="4 5" key="1">
    <citation type="submission" date="2018-08" db="EMBL/GenBank/DDBJ databases">
        <title>Komagataeibacter sp. AV 382.</title>
        <authorList>
            <person name="Skraban J."/>
            <person name="Trcek J."/>
        </authorList>
    </citation>
    <scope>NUCLEOTIDE SEQUENCE [LARGE SCALE GENOMIC DNA]</scope>
    <source>
        <strain evidence="4 5">AV 382</strain>
    </source>
</reference>
<dbReference type="Pfam" id="PF01075">
    <property type="entry name" value="Glyco_transf_9"/>
    <property type="match status" value="1"/>
</dbReference>
<dbReference type="PROSITE" id="PS50005">
    <property type="entry name" value="TPR"/>
    <property type="match status" value="2"/>
</dbReference>
<sequence length="698" mass="79380">MDINMNPIKLLGRSKITEAVPTVRKSMEAELISRAIQAREADHYVVSAMLFERAADFGDHLVERLSESARMYIKAKDLAKAEALYLRILKADPNNVDACFDLANLYQSQKKYDEAEFFYERALSLRSDWAAPQEGLAHIGKIRAELEQRERQIRSESIQNFVLAEEKKDIRNFDQRIDSSLFKKGWDELHQDHHPAFVFTRRGNFQKTEWGSGQTLRGIEALRGFLVSDVPLTDIYIYMDGKLIYSGKLKEAPQKFERSNPNIRKWAYNAWIDFTRVPRGWHHFIFCAFGVNDEAVEGRNWMRDHLIVADPLPEGFFTDSDAIIAPFEPDPSRSLVEQINARPSIVHKASNASFPGPIRTVAVLRSDQLGDTVVSTAAFLRLRQLLPDAKIVGIMSPACIDLARSYGIFDEIIELDFPEEAAQRQRVMDINDQEDLIRKLKAYNFDLTIDFVLSGPSRSLVALTGAPVTMGYGFEDAKTFELDIITHDPISNLDFTHHSVRMMLIVRSLELWLKSDARVVRRDDLPRSLLTNYGLGENEPYVLIHSGSRIKFSQWPHYGQLAKRIVAELGIRVVFIADDETQKNHFSKEELNGKIIFLAKKLPFDHFDALISYASVFVGNDSGPKHLAGLRGTQVVSLHSSRISWIEWGQEQTGVIISRQVPCAGCALHHEPDECAQDIACVRHIKVEEVFAEVKKLL</sequence>
<feature type="repeat" description="TPR" evidence="3">
    <location>
        <begin position="62"/>
        <end position="95"/>
    </location>
</feature>
<dbReference type="Proteomes" id="UP000262371">
    <property type="component" value="Unassembled WGS sequence"/>
</dbReference>
<accession>A0A371Z3G2</accession>
<dbReference type="GO" id="GO:0009244">
    <property type="term" value="P:lipopolysaccharide core region biosynthetic process"/>
    <property type="evidence" value="ECO:0007669"/>
    <property type="project" value="TreeGrafter"/>
</dbReference>
<evidence type="ECO:0000256" key="3">
    <source>
        <dbReference type="PROSITE-ProRule" id="PRU00339"/>
    </source>
</evidence>
<dbReference type="SMART" id="SM00028">
    <property type="entry name" value="TPR"/>
    <property type="match status" value="2"/>
</dbReference>